<feature type="non-terminal residue" evidence="1">
    <location>
        <position position="1"/>
    </location>
</feature>
<keyword evidence="2" id="KW-1185">Reference proteome</keyword>
<dbReference type="EMBL" id="BMAW01048941">
    <property type="protein sequence ID" value="GFS68498.1"/>
    <property type="molecule type" value="Genomic_DNA"/>
</dbReference>
<evidence type="ECO:0000313" key="1">
    <source>
        <dbReference type="EMBL" id="GFS68498.1"/>
    </source>
</evidence>
<organism evidence="1 2">
    <name type="scientific">Nephila pilipes</name>
    <name type="common">Giant wood spider</name>
    <name type="synonym">Nephila maculata</name>
    <dbReference type="NCBI Taxonomy" id="299642"/>
    <lineage>
        <taxon>Eukaryota</taxon>
        <taxon>Metazoa</taxon>
        <taxon>Ecdysozoa</taxon>
        <taxon>Arthropoda</taxon>
        <taxon>Chelicerata</taxon>
        <taxon>Arachnida</taxon>
        <taxon>Araneae</taxon>
        <taxon>Araneomorphae</taxon>
        <taxon>Entelegynae</taxon>
        <taxon>Araneoidea</taxon>
        <taxon>Nephilidae</taxon>
        <taxon>Nephila</taxon>
    </lineage>
</organism>
<reference evidence="1" key="1">
    <citation type="submission" date="2020-08" db="EMBL/GenBank/DDBJ databases">
        <title>Multicomponent nature underlies the extraordinary mechanical properties of spider dragline silk.</title>
        <authorList>
            <person name="Kono N."/>
            <person name="Nakamura H."/>
            <person name="Mori M."/>
            <person name="Yoshida Y."/>
            <person name="Ohtoshi R."/>
            <person name="Malay A.D."/>
            <person name="Moran D.A.P."/>
            <person name="Tomita M."/>
            <person name="Numata K."/>
            <person name="Arakawa K."/>
        </authorList>
    </citation>
    <scope>NUCLEOTIDE SEQUENCE</scope>
</reference>
<protein>
    <submittedName>
        <fullName evidence="1">Uncharacterized protein</fullName>
    </submittedName>
</protein>
<comment type="caution">
    <text evidence="1">The sequence shown here is derived from an EMBL/GenBank/DDBJ whole genome shotgun (WGS) entry which is preliminary data.</text>
</comment>
<dbReference type="Proteomes" id="UP000887013">
    <property type="component" value="Unassembled WGS sequence"/>
</dbReference>
<accession>A0A8X6MMU4</accession>
<gene>
    <name evidence="1" type="ORF">NPIL_123531</name>
</gene>
<name>A0A8X6MMU4_NEPPI</name>
<dbReference type="AlphaFoldDB" id="A0A8X6MMU4"/>
<proteinExistence type="predicted"/>
<evidence type="ECO:0000313" key="2">
    <source>
        <dbReference type="Proteomes" id="UP000887013"/>
    </source>
</evidence>
<sequence length="106" mass="11935">LERELAFFYYSFSCLPFTIASSEFFIEGLCEKKSSLSLLISILCDKFEFLAAQTYSRPSAAGAERSKRMYDDEPPAHLFSEHPLSGGADDETVLLADVTSPLQRRR</sequence>